<evidence type="ECO:0000256" key="5">
    <source>
        <dbReference type="ARBA" id="ARBA00023136"/>
    </source>
</evidence>
<evidence type="ECO:0000259" key="10">
    <source>
        <dbReference type="PROSITE" id="PS50835"/>
    </source>
</evidence>
<dbReference type="InterPro" id="IPR000920">
    <property type="entry name" value="Myelin_P0-rel"/>
</dbReference>
<evidence type="ECO:0000256" key="3">
    <source>
        <dbReference type="ARBA" id="ARBA00022729"/>
    </source>
</evidence>
<feature type="transmembrane region" description="Helical" evidence="9">
    <location>
        <begin position="187"/>
        <end position="207"/>
    </location>
</feature>
<evidence type="ECO:0000256" key="1">
    <source>
        <dbReference type="ARBA" id="ARBA00004479"/>
    </source>
</evidence>
<evidence type="ECO:0000256" key="9">
    <source>
        <dbReference type="SAM" id="Phobius"/>
    </source>
</evidence>
<evidence type="ECO:0000256" key="7">
    <source>
        <dbReference type="ARBA" id="ARBA00023180"/>
    </source>
</evidence>
<sequence length="232" mass="25571">MVQGYIIDFVGLPRQTTPPHPIQCSAEDRQLIDENEKEPDVVMLYGVIGLETCVIIILLAALTKILSRAVAEDLLVVEQPAVIESITGTSVTINCTFRTQGLSFSVRWYLGCDKSTPLETLPSYRHRVTFQNLNRQLTLSNLTESDSGTYYCHVELANGKMGTGNGTRLEVSPRQCNSGNEKEPDAVILYGVIGLETCVIIILLAALTKILSRGKSMTSKLSKYSCVWVLEN</sequence>
<dbReference type="Pfam" id="PF07686">
    <property type="entry name" value="V-set"/>
    <property type="match status" value="1"/>
</dbReference>
<feature type="transmembrane region" description="Helical" evidence="9">
    <location>
        <begin position="42"/>
        <end position="62"/>
    </location>
</feature>
<keyword evidence="2 9" id="KW-0812">Transmembrane</keyword>
<dbReference type="PROSITE" id="PS50835">
    <property type="entry name" value="IG_LIKE"/>
    <property type="match status" value="1"/>
</dbReference>
<dbReference type="SUPFAM" id="SSF48726">
    <property type="entry name" value="Immunoglobulin"/>
    <property type="match status" value="1"/>
</dbReference>
<feature type="domain" description="Ig-like" evidence="10">
    <location>
        <begin position="72"/>
        <end position="172"/>
    </location>
</feature>
<dbReference type="PANTHER" id="PTHR13869:SF24">
    <property type="entry name" value="BASEMENT MEMBRANE-SPECIFIC HEPARAN SULFATE PROTEOGLYCAN CORE PROTEIN-LIKE"/>
    <property type="match status" value="1"/>
</dbReference>
<keyword evidence="8" id="KW-0393">Immunoglobulin domain</keyword>
<evidence type="ECO:0000313" key="11">
    <source>
        <dbReference type="EMBL" id="CAH2314385.1"/>
    </source>
</evidence>
<dbReference type="GO" id="GO:0005886">
    <property type="term" value="C:plasma membrane"/>
    <property type="evidence" value="ECO:0007669"/>
    <property type="project" value="TreeGrafter"/>
</dbReference>
<dbReference type="InterPro" id="IPR013783">
    <property type="entry name" value="Ig-like_fold"/>
</dbReference>
<dbReference type="InterPro" id="IPR013106">
    <property type="entry name" value="Ig_V-set"/>
</dbReference>
<keyword evidence="12" id="KW-1185">Reference proteome</keyword>
<dbReference type="SMART" id="SM00409">
    <property type="entry name" value="IG"/>
    <property type="match status" value="1"/>
</dbReference>
<dbReference type="InterPro" id="IPR036179">
    <property type="entry name" value="Ig-like_dom_sf"/>
</dbReference>
<dbReference type="Proteomes" id="UP001295444">
    <property type="component" value="Chromosome 09"/>
</dbReference>
<gene>
    <name evidence="11" type="ORF">PECUL_23A060873</name>
</gene>
<reference evidence="11" key="1">
    <citation type="submission" date="2022-03" db="EMBL/GenBank/DDBJ databases">
        <authorList>
            <person name="Alioto T."/>
            <person name="Alioto T."/>
            <person name="Gomez Garrido J."/>
        </authorList>
    </citation>
    <scope>NUCLEOTIDE SEQUENCE</scope>
</reference>
<accession>A0AAD1T0P3</accession>
<dbReference type="Gene3D" id="2.60.40.10">
    <property type="entry name" value="Immunoglobulins"/>
    <property type="match status" value="1"/>
</dbReference>
<keyword evidence="7" id="KW-0325">Glycoprotein</keyword>
<evidence type="ECO:0000256" key="8">
    <source>
        <dbReference type="ARBA" id="ARBA00023319"/>
    </source>
</evidence>
<dbReference type="InterPro" id="IPR003599">
    <property type="entry name" value="Ig_sub"/>
</dbReference>
<dbReference type="InterPro" id="IPR007110">
    <property type="entry name" value="Ig-like_dom"/>
</dbReference>
<name>A0AAD1T0P3_PELCU</name>
<evidence type="ECO:0000313" key="12">
    <source>
        <dbReference type="Proteomes" id="UP001295444"/>
    </source>
</evidence>
<keyword evidence="3" id="KW-0732">Signal</keyword>
<dbReference type="SMART" id="SM00408">
    <property type="entry name" value="IGc2"/>
    <property type="match status" value="1"/>
</dbReference>
<dbReference type="EMBL" id="OW240920">
    <property type="protein sequence ID" value="CAH2314385.1"/>
    <property type="molecule type" value="Genomic_DNA"/>
</dbReference>
<evidence type="ECO:0000256" key="6">
    <source>
        <dbReference type="ARBA" id="ARBA00023157"/>
    </source>
</evidence>
<evidence type="ECO:0000256" key="2">
    <source>
        <dbReference type="ARBA" id="ARBA00022692"/>
    </source>
</evidence>
<keyword evidence="11" id="KW-0675">Receptor</keyword>
<proteinExistence type="predicted"/>
<protein>
    <submittedName>
        <fullName evidence="11">Natural cytotoxicity triggering receptor 3-like isoform X1</fullName>
    </submittedName>
</protein>
<dbReference type="AlphaFoldDB" id="A0AAD1T0P3"/>
<dbReference type="InterPro" id="IPR003598">
    <property type="entry name" value="Ig_sub2"/>
</dbReference>
<dbReference type="PANTHER" id="PTHR13869">
    <property type="entry name" value="MYELIN P0 RELATED"/>
    <property type="match status" value="1"/>
</dbReference>
<keyword evidence="5 9" id="KW-0472">Membrane</keyword>
<keyword evidence="6" id="KW-1015">Disulfide bond</keyword>
<evidence type="ECO:0000256" key="4">
    <source>
        <dbReference type="ARBA" id="ARBA00022989"/>
    </source>
</evidence>
<keyword evidence="4 9" id="KW-1133">Transmembrane helix</keyword>
<comment type="subcellular location">
    <subcellularLocation>
        <location evidence="1">Membrane</location>
        <topology evidence="1">Single-pass type I membrane protein</topology>
    </subcellularLocation>
</comment>
<organism evidence="11 12">
    <name type="scientific">Pelobates cultripes</name>
    <name type="common">Western spadefoot toad</name>
    <dbReference type="NCBI Taxonomy" id="61616"/>
    <lineage>
        <taxon>Eukaryota</taxon>
        <taxon>Metazoa</taxon>
        <taxon>Chordata</taxon>
        <taxon>Craniata</taxon>
        <taxon>Vertebrata</taxon>
        <taxon>Euteleostomi</taxon>
        <taxon>Amphibia</taxon>
        <taxon>Batrachia</taxon>
        <taxon>Anura</taxon>
        <taxon>Pelobatoidea</taxon>
        <taxon>Pelobatidae</taxon>
        <taxon>Pelobates</taxon>
    </lineage>
</organism>